<dbReference type="PANTHER" id="PTHR36503">
    <property type="entry name" value="BLR2520 PROTEIN"/>
    <property type="match status" value="1"/>
</dbReference>
<dbReference type="HOGENOM" id="CLU_046006_21_0_11"/>
<accession>F6ENX4</accession>
<dbReference type="InterPro" id="IPR004360">
    <property type="entry name" value="Glyas_Fos-R_dOase_dom"/>
</dbReference>
<dbReference type="InterPro" id="IPR029068">
    <property type="entry name" value="Glyas_Bleomycin-R_OHBP_Dase"/>
</dbReference>
<dbReference type="PROSITE" id="PS51819">
    <property type="entry name" value="VOC"/>
    <property type="match status" value="1"/>
</dbReference>
<dbReference type="EMBL" id="CP002786">
    <property type="protein sequence ID" value="AEF40440.1"/>
    <property type="molecule type" value="Genomic_DNA"/>
</dbReference>
<dbReference type="Pfam" id="PF00903">
    <property type="entry name" value="Glyoxalase"/>
    <property type="match status" value="1"/>
</dbReference>
<dbReference type="STRING" id="443218.AS9A_1991"/>
<feature type="domain" description="VOC" evidence="1">
    <location>
        <begin position="3"/>
        <end position="127"/>
    </location>
</feature>
<dbReference type="eggNOG" id="COG3607">
    <property type="taxonomic scope" value="Bacteria"/>
</dbReference>
<organism evidence="2 3">
    <name type="scientific">Hoyosella subflava (strain DSM 45089 / JCM 17490 / NBRC 109087 / DQS3-9A1)</name>
    <name type="common">Amycolicicoccus subflavus</name>
    <dbReference type="NCBI Taxonomy" id="443218"/>
    <lineage>
        <taxon>Bacteria</taxon>
        <taxon>Bacillati</taxon>
        <taxon>Actinomycetota</taxon>
        <taxon>Actinomycetes</taxon>
        <taxon>Mycobacteriales</taxon>
        <taxon>Hoyosellaceae</taxon>
        <taxon>Hoyosella</taxon>
    </lineage>
</organism>
<dbReference type="SUPFAM" id="SSF54593">
    <property type="entry name" value="Glyoxalase/Bleomycin resistance protein/Dihydroxybiphenyl dioxygenase"/>
    <property type="match status" value="1"/>
</dbReference>
<name>F6ENX4_HOYSD</name>
<dbReference type="KEGG" id="asd:AS9A_1991"/>
<evidence type="ECO:0000313" key="3">
    <source>
        <dbReference type="Proteomes" id="UP000009235"/>
    </source>
</evidence>
<dbReference type="Gene3D" id="3.10.180.10">
    <property type="entry name" value="2,3-Dihydroxybiphenyl 1,2-Dioxygenase, domain 1"/>
    <property type="match status" value="1"/>
</dbReference>
<protein>
    <recommendedName>
        <fullName evidence="1">VOC domain-containing protein</fullName>
    </recommendedName>
</protein>
<sequence>MTRMLFVNTYVNDVVAAKEFFGALGFTFNDQFSDETTICMIVNELTCVMLMTPDRFQGFIADDMCDTAKAREALLCISADTRADVDRIVETALGQGGTKWMEPQDHGFMYGRAFRDPDNHVWEVMWMDPAVAAGEAPAEVATAG</sequence>
<dbReference type="InterPro" id="IPR037523">
    <property type="entry name" value="VOC_core"/>
</dbReference>
<dbReference type="AlphaFoldDB" id="F6ENX4"/>
<keyword evidence="3" id="KW-1185">Reference proteome</keyword>
<evidence type="ECO:0000259" key="1">
    <source>
        <dbReference type="PROSITE" id="PS51819"/>
    </source>
</evidence>
<evidence type="ECO:0000313" key="2">
    <source>
        <dbReference type="EMBL" id="AEF40440.1"/>
    </source>
</evidence>
<dbReference type="OrthoDB" id="4265398at2"/>
<reference evidence="2 3" key="1">
    <citation type="journal article" date="2011" name="J. Bacteriol.">
        <title>Complete genome sequence of Amycolicicoccus subflavus DQS3-9A1T, an actinomycete isolated from crude oil-polluted soil.</title>
        <authorList>
            <person name="Cai M."/>
            <person name="Chen W.M."/>
            <person name="Nie Y."/>
            <person name="Chi C.Q."/>
            <person name="Wang Y.N."/>
            <person name="Tang Y.Q."/>
            <person name="Li G.Y."/>
            <person name="Wu X.L."/>
        </authorList>
    </citation>
    <scope>NUCLEOTIDE SEQUENCE [LARGE SCALE GENOMIC DNA]</scope>
    <source>
        <strain evidence="3">DSM 45089 / DQS3-9A1</strain>
    </source>
</reference>
<gene>
    <name evidence="2" type="ordered locus">AS9A_1991</name>
</gene>
<dbReference type="RefSeq" id="WP_013806789.1">
    <property type="nucleotide sequence ID" value="NC_015564.1"/>
</dbReference>
<dbReference type="Proteomes" id="UP000009235">
    <property type="component" value="Chromosome"/>
</dbReference>
<proteinExistence type="predicted"/>
<dbReference type="PANTHER" id="PTHR36503:SF2">
    <property type="entry name" value="BLR2408 PROTEIN"/>
    <property type="match status" value="1"/>
</dbReference>